<reference evidence="1 2" key="1">
    <citation type="submission" date="2016-10" db="EMBL/GenBank/DDBJ databases">
        <authorList>
            <person name="de Groot N.N."/>
        </authorList>
    </citation>
    <scope>NUCLEOTIDE SEQUENCE [LARGE SCALE GENOMIC DNA]</scope>
    <source>
        <strain evidence="1 2">ATCC 700224</strain>
    </source>
</reference>
<proteinExistence type="predicted"/>
<accession>A0A1G6XAC5</accession>
<evidence type="ECO:0008006" key="3">
    <source>
        <dbReference type="Google" id="ProtNLM"/>
    </source>
</evidence>
<dbReference type="InterPro" id="IPR021473">
    <property type="entry name" value="DUF3126"/>
</dbReference>
<dbReference type="Pfam" id="PF11324">
    <property type="entry name" value="DUF3126"/>
    <property type="match status" value="1"/>
</dbReference>
<evidence type="ECO:0000313" key="1">
    <source>
        <dbReference type="EMBL" id="SDD75041.1"/>
    </source>
</evidence>
<protein>
    <recommendedName>
        <fullName evidence="3">DUF3126 family protein</fullName>
    </recommendedName>
</protein>
<keyword evidence="2" id="KW-1185">Reference proteome</keyword>
<dbReference type="Proteomes" id="UP000199412">
    <property type="component" value="Unassembled WGS sequence"/>
</dbReference>
<dbReference type="AlphaFoldDB" id="A0A1G6XAC5"/>
<dbReference type="STRING" id="69960.SAMN05421720_101426"/>
<dbReference type="RefSeq" id="WP_092781332.1">
    <property type="nucleotide sequence ID" value="NZ_FNAP01000001.1"/>
</dbReference>
<evidence type="ECO:0000313" key="2">
    <source>
        <dbReference type="Proteomes" id="UP000199412"/>
    </source>
</evidence>
<sequence>MNRQEINQVQTYLRQVFSNDGITLTVPKKPNDPVEVWLGREFLGTLYRDEDEGEISYDFNMTILEVDLPAK</sequence>
<organism evidence="1 2">
    <name type="scientific">Rhodospira trueperi</name>
    <dbReference type="NCBI Taxonomy" id="69960"/>
    <lineage>
        <taxon>Bacteria</taxon>
        <taxon>Pseudomonadati</taxon>
        <taxon>Pseudomonadota</taxon>
        <taxon>Alphaproteobacteria</taxon>
        <taxon>Rhodospirillales</taxon>
        <taxon>Rhodospirillaceae</taxon>
        <taxon>Rhodospira</taxon>
    </lineage>
</organism>
<dbReference type="EMBL" id="FNAP01000001">
    <property type="protein sequence ID" value="SDD75041.1"/>
    <property type="molecule type" value="Genomic_DNA"/>
</dbReference>
<name>A0A1G6XAC5_9PROT</name>
<gene>
    <name evidence="1" type="ORF">SAMN05421720_101426</name>
</gene>
<dbReference type="OrthoDB" id="7632283at2"/>